<feature type="non-terminal residue" evidence="2">
    <location>
        <position position="1"/>
    </location>
</feature>
<protein>
    <submittedName>
        <fullName evidence="2">Uncharacterized protein</fullName>
    </submittedName>
</protein>
<evidence type="ECO:0000256" key="1">
    <source>
        <dbReference type="SAM" id="Phobius"/>
    </source>
</evidence>
<evidence type="ECO:0000313" key="3">
    <source>
        <dbReference type="Proteomes" id="UP001233999"/>
    </source>
</evidence>
<organism evidence="2 3">
    <name type="scientific">Diploptera punctata</name>
    <name type="common">Pacific beetle cockroach</name>
    <dbReference type="NCBI Taxonomy" id="6984"/>
    <lineage>
        <taxon>Eukaryota</taxon>
        <taxon>Metazoa</taxon>
        <taxon>Ecdysozoa</taxon>
        <taxon>Arthropoda</taxon>
        <taxon>Hexapoda</taxon>
        <taxon>Insecta</taxon>
        <taxon>Pterygota</taxon>
        <taxon>Neoptera</taxon>
        <taxon>Polyneoptera</taxon>
        <taxon>Dictyoptera</taxon>
        <taxon>Blattodea</taxon>
        <taxon>Blaberoidea</taxon>
        <taxon>Blaberidae</taxon>
        <taxon>Diplopterinae</taxon>
        <taxon>Diploptera</taxon>
    </lineage>
</organism>
<gene>
    <name evidence="2" type="ORF">L9F63_000890</name>
</gene>
<name>A0AAD8ESA1_DIPPU</name>
<keyword evidence="3" id="KW-1185">Reference proteome</keyword>
<proteinExistence type="predicted"/>
<accession>A0AAD8ESA1</accession>
<dbReference type="AlphaFoldDB" id="A0AAD8ESA1"/>
<keyword evidence="1" id="KW-1133">Transmembrane helix</keyword>
<keyword evidence="1" id="KW-0472">Membrane</keyword>
<reference evidence="2" key="2">
    <citation type="submission" date="2023-05" db="EMBL/GenBank/DDBJ databases">
        <authorList>
            <person name="Fouks B."/>
        </authorList>
    </citation>
    <scope>NUCLEOTIDE SEQUENCE</scope>
    <source>
        <strain evidence="2">Stay&amp;Tobe</strain>
        <tissue evidence="2">Testes</tissue>
    </source>
</reference>
<sequence length="124" mass="14015">MGANPASPSTLTRICSIDIFRCTPLDPLLSQKNLPCWFCVGFGGLYKRSSAGPYQWRSCSSVIQNYLPRLPSSSPHPYSFKMCCRQILLVALVLIALYAASEARYLPTRSQDDRLDRLRELLRD</sequence>
<comment type="caution">
    <text evidence="2">The sequence shown here is derived from an EMBL/GenBank/DDBJ whole genome shotgun (WGS) entry which is preliminary data.</text>
</comment>
<evidence type="ECO:0000313" key="2">
    <source>
        <dbReference type="EMBL" id="KAJ9600943.1"/>
    </source>
</evidence>
<dbReference type="EMBL" id="JASPKZ010000040">
    <property type="protein sequence ID" value="KAJ9600943.1"/>
    <property type="molecule type" value="Genomic_DNA"/>
</dbReference>
<reference evidence="2" key="1">
    <citation type="journal article" date="2023" name="IScience">
        <title>Live-bearing cockroach genome reveals convergent evolutionary mechanisms linked to viviparity in insects and beyond.</title>
        <authorList>
            <person name="Fouks B."/>
            <person name="Harrison M.C."/>
            <person name="Mikhailova A.A."/>
            <person name="Marchal E."/>
            <person name="English S."/>
            <person name="Carruthers M."/>
            <person name="Jennings E.C."/>
            <person name="Chiamaka E.L."/>
            <person name="Frigard R.A."/>
            <person name="Pippel M."/>
            <person name="Attardo G.M."/>
            <person name="Benoit J.B."/>
            <person name="Bornberg-Bauer E."/>
            <person name="Tobe S.S."/>
        </authorList>
    </citation>
    <scope>NUCLEOTIDE SEQUENCE</scope>
    <source>
        <strain evidence="2">Stay&amp;Tobe</strain>
    </source>
</reference>
<feature type="transmembrane region" description="Helical" evidence="1">
    <location>
        <begin position="78"/>
        <end position="100"/>
    </location>
</feature>
<keyword evidence="1" id="KW-0812">Transmembrane</keyword>
<dbReference type="Proteomes" id="UP001233999">
    <property type="component" value="Unassembled WGS sequence"/>
</dbReference>